<dbReference type="PANTHER" id="PTHR39597:SF1">
    <property type="entry name" value="UBA DOMAIN-CONTAINING PROTEIN RUP1"/>
    <property type="match status" value="1"/>
</dbReference>
<dbReference type="Pfam" id="PF00443">
    <property type="entry name" value="UCH"/>
    <property type="match status" value="1"/>
</dbReference>
<evidence type="ECO:0000313" key="4">
    <source>
        <dbReference type="EMBL" id="KAJ7770452.1"/>
    </source>
</evidence>
<dbReference type="SUPFAM" id="SSF54001">
    <property type="entry name" value="Cysteine proteinases"/>
    <property type="match status" value="1"/>
</dbReference>
<dbReference type="PROSITE" id="PS50235">
    <property type="entry name" value="USP_3"/>
    <property type="match status" value="1"/>
</dbReference>
<dbReference type="InterPro" id="IPR001394">
    <property type="entry name" value="Peptidase_C19_UCH"/>
</dbReference>
<dbReference type="PANTHER" id="PTHR39597">
    <property type="entry name" value="UBA DOMAIN-CONTAINING PROTEIN RUP1"/>
    <property type="match status" value="1"/>
</dbReference>
<organism evidence="4 5">
    <name type="scientific">Mycena metata</name>
    <dbReference type="NCBI Taxonomy" id="1033252"/>
    <lineage>
        <taxon>Eukaryota</taxon>
        <taxon>Fungi</taxon>
        <taxon>Dikarya</taxon>
        <taxon>Basidiomycota</taxon>
        <taxon>Agaricomycotina</taxon>
        <taxon>Agaricomycetes</taxon>
        <taxon>Agaricomycetidae</taxon>
        <taxon>Agaricales</taxon>
        <taxon>Marasmiineae</taxon>
        <taxon>Mycenaceae</taxon>
        <taxon>Mycena</taxon>
    </lineage>
</organism>
<dbReference type="GO" id="GO:0004843">
    <property type="term" value="F:cysteine-type deubiquitinase activity"/>
    <property type="evidence" value="ECO:0007669"/>
    <property type="project" value="InterPro"/>
</dbReference>
<sequence length="656" mass="72694">MHLSPEAAARAAAKEAERQPLPPHEAKEWVSAKETEDGKMLAEITGTEFEHALSMLRKHDGNMDKAADSILSGASASAPVEMEQGRGRTREELESIANIRQDFAFMFPTPPNHTDDSGGARGRARSADRVIDLTGEDSPPAADTRFRATTRSPDPAWQMVRTNAPAAVAKSEDDQLKEVMQASLHDFVAEELDTVPDDEVVLREDGRPVALRADVPGKAYAALVIQCLFNVPQVRQRCSRLHLNLVDGKIPKAGDEWAMWSLIEMFTALDVGVVTVFTDEPVLDAWGAPMLAQGDSVGQLSKLFLAEVALGVQSDLDNQGVEQVPVVNKLFHFKHCKIHSPATGPPQQISELDTGHVVTIDTNPESPPNELVARLSQTLNTYHDDGSSDHQLIQEPSEMVTFHINVNPLSSTTGGPSPEPFVFPKSIYMDQFLAENLDLANETRASQRQIQNDLEVLRAKKQTITRFEVCFVFGVFILLSLADCDVFEDLRGGIDYYENIALSDTPERLAQLKTTATKLKNILRKFEAEVAEIDEQIASLQTELDGLFDNPELQCHPYDLRSVLVHTGLPGRKHIYSYVHDKGVWWKIVDYTVTEVSEEVVLSDPAGLHLGAGPYMLMYSRRQSDAKLREPVSWPPGFIVRFSFFLLLLLLLSSNV</sequence>
<gene>
    <name evidence="4" type="ORF">B0H16DRAFT_1306638</name>
</gene>
<proteinExistence type="predicted"/>
<dbReference type="InterPro" id="IPR038765">
    <property type="entry name" value="Papain-like_cys_pep_sf"/>
</dbReference>
<feature type="region of interest" description="Disordered" evidence="2">
    <location>
        <begin position="1"/>
        <end position="37"/>
    </location>
</feature>
<feature type="domain" description="USP" evidence="3">
    <location>
        <begin position="209"/>
        <end position="622"/>
    </location>
</feature>
<reference evidence="4" key="1">
    <citation type="submission" date="2023-03" db="EMBL/GenBank/DDBJ databases">
        <title>Massive genome expansion in bonnet fungi (Mycena s.s.) driven by repeated elements and novel gene families across ecological guilds.</title>
        <authorList>
            <consortium name="Lawrence Berkeley National Laboratory"/>
            <person name="Harder C.B."/>
            <person name="Miyauchi S."/>
            <person name="Viragh M."/>
            <person name="Kuo A."/>
            <person name="Thoen E."/>
            <person name="Andreopoulos B."/>
            <person name="Lu D."/>
            <person name="Skrede I."/>
            <person name="Drula E."/>
            <person name="Henrissat B."/>
            <person name="Morin E."/>
            <person name="Kohler A."/>
            <person name="Barry K."/>
            <person name="LaButti K."/>
            <person name="Morin E."/>
            <person name="Salamov A."/>
            <person name="Lipzen A."/>
            <person name="Mereny Z."/>
            <person name="Hegedus B."/>
            <person name="Baldrian P."/>
            <person name="Stursova M."/>
            <person name="Weitz H."/>
            <person name="Taylor A."/>
            <person name="Grigoriev I.V."/>
            <person name="Nagy L.G."/>
            <person name="Martin F."/>
            <person name="Kauserud H."/>
        </authorList>
    </citation>
    <scope>NUCLEOTIDE SEQUENCE</scope>
    <source>
        <strain evidence="4">CBHHK182m</strain>
    </source>
</reference>
<keyword evidence="1" id="KW-0175">Coiled coil</keyword>
<dbReference type="InterPro" id="IPR028889">
    <property type="entry name" value="USP"/>
</dbReference>
<dbReference type="Gene3D" id="3.90.70.10">
    <property type="entry name" value="Cysteine proteinases"/>
    <property type="match status" value="1"/>
</dbReference>
<accession>A0AAD7NQL7</accession>
<evidence type="ECO:0000256" key="1">
    <source>
        <dbReference type="SAM" id="Coils"/>
    </source>
</evidence>
<evidence type="ECO:0000313" key="5">
    <source>
        <dbReference type="Proteomes" id="UP001215598"/>
    </source>
</evidence>
<protein>
    <recommendedName>
        <fullName evidence="3">USP domain-containing protein</fullName>
    </recommendedName>
</protein>
<dbReference type="Proteomes" id="UP001215598">
    <property type="component" value="Unassembled WGS sequence"/>
</dbReference>
<feature type="compositionally biased region" description="Low complexity" evidence="2">
    <location>
        <begin position="1"/>
        <end position="11"/>
    </location>
</feature>
<comment type="caution">
    <text evidence="4">The sequence shown here is derived from an EMBL/GenBank/DDBJ whole genome shotgun (WGS) entry which is preliminary data.</text>
</comment>
<evidence type="ECO:0000256" key="2">
    <source>
        <dbReference type="SAM" id="MobiDB-lite"/>
    </source>
</evidence>
<name>A0AAD7NQL7_9AGAR</name>
<dbReference type="InterPro" id="IPR055335">
    <property type="entry name" value="Ucp6/RUP1"/>
</dbReference>
<keyword evidence="5" id="KW-1185">Reference proteome</keyword>
<dbReference type="AlphaFoldDB" id="A0AAD7NQL7"/>
<evidence type="ECO:0000259" key="3">
    <source>
        <dbReference type="PROSITE" id="PS50235"/>
    </source>
</evidence>
<feature type="compositionally biased region" description="Basic and acidic residues" evidence="2">
    <location>
        <begin position="12"/>
        <end position="37"/>
    </location>
</feature>
<feature type="coiled-coil region" evidence="1">
    <location>
        <begin position="509"/>
        <end position="550"/>
    </location>
</feature>
<dbReference type="GO" id="GO:0016579">
    <property type="term" value="P:protein deubiquitination"/>
    <property type="evidence" value="ECO:0007669"/>
    <property type="project" value="InterPro"/>
</dbReference>
<dbReference type="EMBL" id="JARKIB010000016">
    <property type="protein sequence ID" value="KAJ7770452.1"/>
    <property type="molecule type" value="Genomic_DNA"/>
</dbReference>